<evidence type="ECO:0000256" key="1">
    <source>
        <dbReference type="ARBA" id="ARBA00001917"/>
    </source>
</evidence>
<name>A0AAV5AMS7_9AGAM</name>
<keyword evidence="5" id="KW-0560">Oxidoreductase</keyword>
<dbReference type="GO" id="GO:0050661">
    <property type="term" value="F:NADP binding"/>
    <property type="evidence" value="ECO:0007669"/>
    <property type="project" value="InterPro"/>
</dbReference>
<dbReference type="GO" id="GO:0003959">
    <property type="term" value="F:NADPH dehydrogenase activity"/>
    <property type="evidence" value="ECO:0007669"/>
    <property type="project" value="InterPro"/>
</dbReference>
<evidence type="ECO:0000256" key="5">
    <source>
        <dbReference type="ARBA" id="ARBA00023002"/>
    </source>
</evidence>
<dbReference type="Gene3D" id="3.20.20.70">
    <property type="entry name" value="Aldolase class I"/>
    <property type="match status" value="1"/>
</dbReference>
<proteinExistence type="predicted"/>
<evidence type="ECO:0000256" key="3">
    <source>
        <dbReference type="ARBA" id="ARBA00022643"/>
    </source>
</evidence>
<organism evidence="7 8">
    <name type="scientific">Clathrus columnatus</name>
    <dbReference type="NCBI Taxonomy" id="1419009"/>
    <lineage>
        <taxon>Eukaryota</taxon>
        <taxon>Fungi</taxon>
        <taxon>Dikarya</taxon>
        <taxon>Basidiomycota</taxon>
        <taxon>Agaricomycotina</taxon>
        <taxon>Agaricomycetes</taxon>
        <taxon>Phallomycetidae</taxon>
        <taxon>Phallales</taxon>
        <taxon>Clathraceae</taxon>
        <taxon>Clathrus</taxon>
    </lineage>
</organism>
<feature type="domain" description="NADH:flavin oxidoreductase/NADH oxidase N-terminal" evidence="6">
    <location>
        <begin position="40"/>
        <end position="387"/>
    </location>
</feature>
<sequence length="419" mass="45711">MSSESKVPLLINKPAPRSPYFTPLQSPAAGSFRIGNQVPKVFTPVKIRGVEFQNRIFASFRVYRLSPLCQYSADDGHLTDWHIAHLGGIASRGPGLIFVEATAVTANGRISPEDSGLWKDSQIEPLKRVADFVHSQNQKIAIQLAHAGRKASTVAPWINMGIVARTEAGGWPDNVVGPSAEPYNAVFPVPRALTVEEIKDIVKAFVDAARRAIKAGIDVIEIHNAHGYLLHSFLSPAANKRTDEYGGSFENRIRFTLEVVDAVRAIMPSDMPLFLRVSATDWLEESEPNQPSWRVEETVKLAEILATRGVDLLDVSSAGLSPKQHIHGGPGYQAPFSKAVKQVVGDKLLVGAVGSIETANLAESLLQGGTCDVVFVGRQFQRRPGLVWDWADELDVVIKIGNQMEWPFAGRGSAKKSNK</sequence>
<keyword evidence="2" id="KW-0285">Flavoprotein</keyword>
<evidence type="ECO:0000259" key="6">
    <source>
        <dbReference type="Pfam" id="PF00724"/>
    </source>
</evidence>
<dbReference type="EMBL" id="BPWL01000009">
    <property type="protein sequence ID" value="GJJ13993.1"/>
    <property type="molecule type" value="Genomic_DNA"/>
</dbReference>
<keyword evidence="3" id="KW-0288">FMN</keyword>
<comment type="caution">
    <text evidence="7">The sequence shown here is derived from an EMBL/GenBank/DDBJ whole genome shotgun (WGS) entry which is preliminary data.</text>
</comment>
<reference evidence="7" key="1">
    <citation type="submission" date="2021-10" db="EMBL/GenBank/DDBJ databases">
        <title>De novo Genome Assembly of Clathrus columnatus (Basidiomycota, Fungi) Using Illumina and Nanopore Sequence Data.</title>
        <authorList>
            <person name="Ogiso-Tanaka E."/>
            <person name="Itagaki H."/>
            <person name="Hosoya T."/>
            <person name="Hosaka K."/>
        </authorList>
    </citation>
    <scope>NUCLEOTIDE SEQUENCE</scope>
    <source>
        <strain evidence="7">MO-923</strain>
    </source>
</reference>
<keyword evidence="4" id="KW-0521">NADP</keyword>
<dbReference type="InterPro" id="IPR001155">
    <property type="entry name" value="OxRdtase_FMN_N"/>
</dbReference>
<comment type="cofactor">
    <cofactor evidence="1">
        <name>FMN</name>
        <dbReference type="ChEBI" id="CHEBI:58210"/>
    </cofactor>
</comment>
<accession>A0AAV5AMS7</accession>
<dbReference type="CDD" id="cd02932">
    <property type="entry name" value="OYE_YqiM_FMN"/>
    <property type="match status" value="1"/>
</dbReference>
<keyword evidence="8" id="KW-1185">Reference proteome</keyword>
<dbReference type="PANTHER" id="PTHR43303">
    <property type="entry name" value="NADPH DEHYDROGENASE C23G7.10C-RELATED"/>
    <property type="match status" value="1"/>
</dbReference>
<gene>
    <name evidence="7" type="ORF">Clacol_008250</name>
</gene>
<dbReference type="GO" id="GO:0010181">
    <property type="term" value="F:FMN binding"/>
    <property type="evidence" value="ECO:0007669"/>
    <property type="project" value="InterPro"/>
</dbReference>
<dbReference type="SUPFAM" id="SSF51395">
    <property type="entry name" value="FMN-linked oxidoreductases"/>
    <property type="match status" value="1"/>
</dbReference>
<dbReference type="Proteomes" id="UP001050691">
    <property type="component" value="Unassembled WGS sequence"/>
</dbReference>
<evidence type="ECO:0000313" key="8">
    <source>
        <dbReference type="Proteomes" id="UP001050691"/>
    </source>
</evidence>
<evidence type="ECO:0000256" key="4">
    <source>
        <dbReference type="ARBA" id="ARBA00022857"/>
    </source>
</evidence>
<dbReference type="AlphaFoldDB" id="A0AAV5AMS7"/>
<dbReference type="PANTHER" id="PTHR43303:SF4">
    <property type="entry name" value="NADPH DEHYDROGENASE C23G7.10C-RELATED"/>
    <property type="match status" value="1"/>
</dbReference>
<dbReference type="InterPro" id="IPR013785">
    <property type="entry name" value="Aldolase_TIM"/>
</dbReference>
<dbReference type="InterPro" id="IPR044152">
    <property type="entry name" value="YqjM-like"/>
</dbReference>
<evidence type="ECO:0000256" key="2">
    <source>
        <dbReference type="ARBA" id="ARBA00022630"/>
    </source>
</evidence>
<evidence type="ECO:0000313" key="7">
    <source>
        <dbReference type="EMBL" id="GJJ13993.1"/>
    </source>
</evidence>
<dbReference type="Pfam" id="PF00724">
    <property type="entry name" value="Oxidored_FMN"/>
    <property type="match status" value="1"/>
</dbReference>
<protein>
    <recommendedName>
        <fullName evidence="6">NADH:flavin oxidoreductase/NADH oxidase N-terminal domain-containing protein</fullName>
    </recommendedName>
</protein>